<dbReference type="Pfam" id="PF01610">
    <property type="entry name" value="DDE_Tnp_ISL3"/>
    <property type="match status" value="1"/>
</dbReference>
<feature type="domain" description="Transposase IS204/IS1001/IS1096/IS1165 DDE" evidence="1">
    <location>
        <begin position="171"/>
        <end position="408"/>
    </location>
</feature>
<feature type="domain" description="Transposase IS204/IS1001/IS1096/IS1165 zinc-finger" evidence="2">
    <location>
        <begin position="55"/>
        <end position="98"/>
    </location>
</feature>
<protein>
    <submittedName>
        <fullName evidence="3">ISL3 family transposase</fullName>
    </submittedName>
</protein>
<reference evidence="3" key="1">
    <citation type="submission" date="2020-10" db="EMBL/GenBank/DDBJ databases">
        <authorList>
            <person name="Gilroy R."/>
        </authorList>
    </citation>
    <scope>NUCLEOTIDE SEQUENCE</scope>
    <source>
        <strain evidence="3">35461</strain>
    </source>
</reference>
<reference evidence="3" key="2">
    <citation type="journal article" date="2021" name="PeerJ">
        <title>Extensive microbial diversity within the chicken gut microbiome revealed by metagenomics and culture.</title>
        <authorList>
            <person name="Gilroy R."/>
            <person name="Ravi A."/>
            <person name="Getino M."/>
            <person name="Pursley I."/>
            <person name="Horton D.L."/>
            <person name="Alikhan N.F."/>
            <person name="Baker D."/>
            <person name="Gharbi K."/>
            <person name="Hall N."/>
            <person name="Watson M."/>
            <person name="Adriaenssens E.M."/>
            <person name="Foster-Nyarko E."/>
            <person name="Jarju S."/>
            <person name="Secka A."/>
            <person name="Antonio M."/>
            <person name="Oren A."/>
            <person name="Chaudhuri R.R."/>
            <person name="La Ragione R."/>
            <person name="Hildebrand F."/>
            <person name="Pallen M.J."/>
        </authorList>
    </citation>
    <scope>NUCLEOTIDE SEQUENCE</scope>
    <source>
        <strain evidence="3">35461</strain>
    </source>
</reference>
<dbReference type="PANTHER" id="PTHR33498:SF1">
    <property type="entry name" value="TRANSPOSASE FOR INSERTION SEQUENCE ELEMENT IS1557"/>
    <property type="match status" value="1"/>
</dbReference>
<dbReference type="Proteomes" id="UP000886845">
    <property type="component" value="Unassembled WGS sequence"/>
</dbReference>
<comment type="caution">
    <text evidence="3">The sequence shown here is derived from an EMBL/GenBank/DDBJ whole genome shotgun (WGS) entry which is preliminary data.</text>
</comment>
<dbReference type="InterPro" id="IPR047951">
    <property type="entry name" value="Transpos_ISL3"/>
</dbReference>
<sequence length="422" mass="48355">MKKDWQTTQGARSLEEHYARLLGIEAPWLVTRVEAAPGLEQIDVWVEHAPDVALTCPICGATAPGYDRSSERVWRHLDVCLIPLFVHCRLPRCRCPQHGVRRLRAPWEGGCPHFTEGFSHHAIEVLQETMNLSSACRLLGISWKQGCRLREWAVRVALKRRETKPDTHILLGVDEKAFGKGVDFATIVYSHTTRSVLEVVPGRSAEAAAHALSQAIPEPLRDKVQGISMDFSTAYAKAASEVFPQAHQVVDRFHAAALLSTAVDEVRRQSMKRPDCPPSLKNTRLLWLKNLRNLSEEEIARFDRLIELDLPVCEAWHVKYAFRFFYEQPSRVEAMKYFWVWFDWATRARLKPLIRVAKTFWHNIVRLANYHRFGGLTNARAEGFNSKIQSIKSVARGFRNFANYRFAILFHCSRLPLPTHSL</sequence>
<gene>
    <name evidence="3" type="ORF">IAC79_05585</name>
</gene>
<organism evidence="3 4">
    <name type="scientific">Candidatus Spyradenecus faecavium</name>
    <dbReference type="NCBI Taxonomy" id="2840947"/>
    <lineage>
        <taxon>Bacteria</taxon>
        <taxon>Pseudomonadati</taxon>
        <taxon>Lentisphaerota</taxon>
        <taxon>Lentisphaeria</taxon>
        <taxon>Lentisphaerales</taxon>
        <taxon>Lentisphaeraceae</taxon>
        <taxon>Lentisphaeraceae incertae sedis</taxon>
        <taxon>Candidatus Spyradenecus</taxon>
    </lineage>
</organism>
<accession>A0A9D1NNC7</accession>
<dbReference type="PANTHER" id="PTHR33498">
    <property type="entry name" value="TRANSPOSASE FOR INSERTION SEQUENCE ELEMENT IS1557"/>
    <property type="match status" value="1"/>
</dbReference>
<dbReference type="InterPro" id="IPR002560">
    <property type="entry name" value="Transposase_DDE"/>
</dbReference>
<name>A0A9D1NNC7_9BACT</name>
<dbReference type="Pfam" id="PF14690">
    <property type="entry name" value="Zn_ribbon_ISL3"/>
    <property type="match status" value="1"/>
</dbReference>
<dbReference type="AlphaFoldDB" id="A0A9D1NNC7"/>
<evidence type="ECO:0000313" key="4">
    <source>
        <dbReference type="Proteomes" id="UP000886845"/>
    </source>
</evidence>
<dbReference type="EMBL" id="DVOR01000177">
    <property type="protein sequence ID" value="HIV09563.1"/>
    <property type="molecule type" value="Genomic_DNA"/>
</dbReference>
<evidence type="ECO:0000259" key="2">
    <source>
        <dbReference type="Pfam" id="PF14690"/>
    </source>
</evidence>
<dbReference type="NCBIfam" id="NF033550">
    <property type="entry name" value="transpos_ISL3"/>
    <property type="match status" value="1"/>
</dbReference>
<evidence type="ECO:0000313" key="3">
    <source>
        <dbReference type="EMBL" id="HIV09563.1"/>
    </source>
</evidence>
<proteinExistence type="predicted"/>
<dbReference type="InterPro" id="IPR029261">
    <property type="entry name" value="Transposase_Znf"/>
</dbReference>
<evidence type="ECO:0000259" key="1">
    <source>
        <dbReference type="Pfam" id="PF01610"/>
    </source>
</evidence>